<evidence type="ECO:0000313" key="3">
    <source>
        <dbReference type="Proteomes" id="UP000012174"/>
    </source>
</evidence>
<dbReference type="KEGG" id="ela:UCREL1_4122"/>
<accession>M7TQ58</accession>
<keyword evidence="3" id="KW-1185">Reference proteome</keyword>
<reference evidence="3" key="1">
    <citation type="journal article" date="2013" name="Genome Announc.">
        <title>Draft genome sequence of the grapevine dieback fungus Eutypa lata UCR-EL1.</title>
        <authorList>
            <person name="Blanco-Ulate B."/>
            <person name="Rolshausen P.E."/>
            <person name="Cantu D."/>
        </authorList>
    </citation>
    <scope>NUCLEOTIDE SEQUENCE [LARGE SCALE GENOMIC DNA]</scope>
    <source>
        <strain evidence="3">UCR-EL1</strain>
    </source>
</reference>
<feature type="region of interest" description="Disordered" evidence="1">
    <location>
        <begin position="67"/>
        <end position="110"/>
    </location>
</feature>
<dbReference type="Proteomes" id="UP000012174">
    <property type="component" value="Unassembled WGS sequence"/>
</dbReference>
<dbReference type="OMA" id="DPDNFGM"/>
<dbReference type="OrthoDB" id="10037289at2759"/>
<feature type="compositionally biased region" description="Basic and acidic residues" evidence="1">
    <location>
        <begin position="100"/>
        <end position="110"/>
    </location>
</feature>
<dbReference type="AlphaFoldDB" id="M7TQ58"/>
<evidence type="ECO:0000256" key="1">
    <source>
        <dbReference type="SAM" id="MobiDB-lite"/>
    </source>
</evidence>
<sequence length="420" mass="46966">MAPKRGARNNNRSNSPATKKAKTQSDEPPPPPPRSKRWSRVSGSANAEADYRSTWEEPEKWYSYVTICKPPSPVNKLFSEDEDDEEEEEEEEEEESDDESYYRGREERPRCPRKGCICCVSARETPNHPWLVSQAGLRKCHTQHIHLSLRNPDAFGILECNDFPAYGGLEVMQNLFVDFDEAAADIERGWREQWAVCEGMALWLLDPKGCMLAALIGDAEIVFATYRLVGRMFLAMLAQLDGLDLLDGDDTEVRSLGCVMTWYVKLAGIFREHLALDAERARGPKSRFNPDYFDDAIMSYAKQRGVTLGGDTGYVDDDIATAGADLEGQVKLPDMKKGAAAAAAIADPWGWKAELRRYERSHGGVLGFVTDREHHAIGGDCIDMTTWTSAERKAKSYDGKDVLSKADIEGIKNGDLIAIW</sequence>
<dbReference type="eggNOG" id="ENOG502SPXG">
    <property type="taxonomic scope" value="Eukaryota"/>
</dbReference>
<organism evidence="2 3">
    <name type="scientific">Eutypa lata (strain UCR-EL1)</name>
    <name type="common">Grapevine dieback disease fungus</name>
    <name type="synonym">Eutypa armeniacae</name>
    <dbReference type="NCBI Taxonomy" id="1287681"/>
    <lineage>
        <taxon>Eukaryota</taxon>
        <taxon>Fungi</taxon>
        <taxon>Dikarya</taxon>
        <taxon>Ascomycota</taxon>
        <taxon>Pezizomycotina</taxon>
        <taxon>Sordariomycetes</taxon>
        <taxon>Xylariomycetidae</taxon>
        <taxon>Xylariales</taxon>
        <taxon>Diatrypaceae</taxon>
        <taxon>Eutypa</taxon>
    </lineage>
</organism>
<name>M7TQ58_EUTLA</name>
<dbReference type="EMBL" id="KB706171">
    <property type="protein sequence ID" value="EMR68850.1"/>
    <property type="molecule type" value="Genomic_DNA"/>
</dbReference>
<feature type="region of interest" description="Disordered" evidence="1">
    <location>
        <begin position="1"/>
        <end position="53"/>
    </location>
</feature>
<proteinExistence type="predicted"/>
<feature type="compositionally biased region" description="Polar residues" evidence="1">
    <location>
        <begin position="8"/>
        <end position="17"/>
    </location>
</feature>
<evidence type="ECO:0000313" key="2">
    <source>
        <dbReference type="EMBL" id="EMR68850.1"/>
    </source>
</evidence>
<gene>
    <name evidence="2" type="ORF">UCREL1_4122</name>
</gene>
<protein>
    <submittedName>
        <fullName evidence="2">Uncharacterized protein</fullName>
    </submittedName>
</protein>
<dbReference type="STRING" id="1287681.M7TQ58"/>
<dbReference type="HOGENOM" id="CLU_054097_0_0_1"/>
<feature type="compositionally biased region" description="Acidic residues" evidence="1">
    <location>
        <begin position="80"/>
        <end position="99"/>
    </location>
</feature>